<reference evidence="6" key="2">
    <citation type="submission" date="2012-03" db="EMBL/GenBank/DDBJ databases">
        <title>Genome sequence of the fruiting myxobacterium Corallococcus coralloides DSM 2259.</title>
        <authorList>
            <person name="Huntley S."/>
            <person name="Zhang Y."/>
            <person name="Treuner-Lange A."/>
            <person name="Sensen C.W."/>
            <person name="Sogaard-Andersen L."/>
        </authorList>
    </citation>
    <scope>NUCLEOTIDE SEQUENCE [LARGE SCALE GENOMIC DNA]</scope>
    <source>
        <strain evidence="6">ATCC 25202 / DSM 2259 / NBRC 100086 / M2</strain>
    </source>
</reference>
<protein>
    <recommendedName>
        <fullName evidence="4">PKD/Chitinase domain-containing protein</fullName>
    </recommendedName>
</protein>
<proteinExistence type="predicted"/>
<dbReference type="SMART" id="SM00612">
    <property type="entry name" value="Kelch"/>
    <property type="match status" value="6"/>
</dbReference>
<dbReference type="SUPFAM" id="SSF49299">
    <property type="entry name" value="PKD domain"/>
    <property type="match status" value="1"/>
</dbReference>
<dbReference type="InterPro" id="IPR037293">
    <property type="entry name" value="Gal_Oxidase_central_sf"/>
</dbReference>
<dbReference type="OrthoDB" id="5510953at2"/>
<feature type="domain" description="PKD/Chitinase" evidence="4">
    <location>
        <begin position="240"/>
        <end position="333"/>
    </location>
</feature>
<dbReference type="Pfam" id="PF22352">
    <property type="entry name" value="K319L-like_PKD"/>
    <property type="match status" value="1"/>
</dbReference>
<organism evidence="5 6">
    <name type="scientific">Corallococcus coralloides (strain ATCC 25202 / DSM 2259 / NBRC 100086 / M2)</name>
    <name type="common">Myxococcus coralloides</name>
    <dbReference type="NCBI Taxonomy" id="1144275"/>
    <lineage>
        <taxon>Bacteria</taxon>
        <taxon>Pseudomonadati</taxon>
        <taxon>Myxococcota</taxon>
        <taxon>Myxococcia</taxon>
        <taxon>Myxococcales</taxon>
        <taxon>Cystobacterineae</taxon>
        <taxon>Myxococcaceae</taxon>
        <taxon>Corallococcus</taxon>
    </lineage>
</organism>
<keyword evidence="6" id="KW-1185">Reference proteome</keyword>
<dbReference type="PANTHER" id="PTHR46344:SF27">
    <property type="entry name" value="KELCH REPEAT SUPERFAMILY PROTEIN"/>
    <property type="match status" value="1"/>
</dbReference>
<sequence length="790" mass="81097">MQDIWKRRGLFLLLGLWAALAGCGSEPSTGSAQLVALVQGSVGAESITQVTVTVTAPGMAAISGALVKGEDGNWSGALSAIPVGSQRLFTAQAFDAAGVKRFEGQAQDVTITGAQPVAVALTLQPVETPPPFDNAVPSINSVTASVSTVTPGGTVQLTASVTDNAGDTLTYAWSAQAGTFSSLAQAVTSWTAPETEGPVLLTLTVTDSHGASASISFTLTVTSGQGGAVLTASLNTWPQVTNVTASRTQVEVNEPTELSAAVVESDGDPLSYQWTASCPGAWTNATSASATFIPHEKPRPTETSCGRCPITVSVTDGRGGVAQGTLRLCVGAPRDVRFPPEIISTSPAGASVPALPAMTFRVTVRDGQPLPLSFQWSASAGTLGPPLHAGNSSEVPWTAPSCLPWGAQPLVTVLVRNGAGLSTSKQFRLTGLVECGPVGWSSTGPMGTARLRHTATLLKDGRVLVVGGYNTVTSAQSAVASAELYDPATGTWQPTGSMSVPRTQHTATLLPDGRVLVTGGQVAANSNTDSHASAELYDPLTGTWTAAPNMISARDSHHAVLLGTGRVLVLGGEQWLGGTRTKLASAELYDAATHRWIATGSLTVPRHLSGASLLPSGQVLVAGGEGTTGSPIATAELYTPASGTWKATGSMAVPRRYHTQTVLPSGQVLVTGGRTVAGSSSWTRTAEVFNPASGQWSSALNMAIARMDHTATVLPSGRVLIAGGAVFINGGSTFTRTAEIFDPEPEVWTNTGSMLIEREAQTATLLPSGKVLVAGGYYGVAYASAELYTE</sequence>
<gene>
    <name evidence="5" type="ordered locus">COCOR_05139</name>
</gene>
<dbReference type="InterPro" id="IPR035986">
    <property type="entry name" value="PKD_dom_sf"/>
</dbReference>
<dbReference type="Gene3D" id="2.130.10.80">
    <property type="entry name" value="Galactose oxidase/kelch, beta-propeller"/>
    <property type="match status" value="4"/>
</dbReference>
<evidence type="ECO:0000313" key="6">
    <source>
        <dbReference type="Proteomes" id="UP000007587"/>
    </source>
</evidence>
<dbReference type="KEGG" id="ccx:COCOR_05139"/>
<name>H8MSP2_CORCM</name>
<keyword evidence="1" id="KW-0880">Kelch repeat</keyword>
<dbReference type="Gene3D" id="2.60.40.10">
    <property type="entry name" value="Immunoglobulins"/>
    <property type="match status" value="2"/>
</dbReference>
<dbReference type="RefSeq" id="WP_014397932.1">
    <property type="nucleotide sequence ID" value="NC_017030.1"/>
</dbReference>
<dbReference type="Proteomes" id="UP000007587">
    <property type="component" value="Chromosome"/>
</dbReference>
<dbReference type="EMBL" id="CP003389">
    <property type="protein sequence ID" value="AFE06212.1"/>
    <property type="molecule type" value="Genomic_DNA"/>
</dbReference>
<keyword evidence="3" id="KW-0732">Signal</keyword>
<dbReference type="InterPro" id="IPR022409">
    <property type="entry name" value="PKD/Chitinase_dom"/>
</dbReference>
<dbReference type="PROSITE" id="PS51257">
    <property type="entry name" value="PROKAR_LIPOPROTEIN"/>
    <property type="match status" value="1"/>
</dbReference>
<feature type="signal peptide" evidence="3">
    <location>
        <begin position="1"/>
        <end position="21"/>
    </location>
</feature>
<evidence type="ECO:0000313" key="5">
    <source>
        <dbReference type="EMBL" id="AFE06212.1"/>
    </source>
</evidence>
<evidence type="ECO:0000256" key="1">
    <source>
        <dbReference type="ARBA" id="ARBA00022441"/>
    </source>
</evidence>
<dbReference type="HOGENOM" id="CLU_012093_0_0_7"/>
<evidence type="ECO:0000256" key="2">
    <source>
        <dbReference type="ARBA" id="ARBA00022737"/>
    </source>
</evidence>
<dbReference type="InterPro" id="IPR013783">
    <property type="entry name" value="Ig-like_fold"/>
</dbReference>
<accession>H8MSP2</accession>
<dbReference type="SUPFAM" id="SSF117281">
    <property type="entry name" value="Kelch motif"/>
    <property type="match status" value="2"/>
</dbReference>
<keyword evidence="2" id="KW-0677">Repeat</keyword>
<evidence type="ECO:0000259" key="4">
    <source>
        <dbReference type="SMART" id="SM00089"/>
    </source>
</evidence>
<dbReference type="PANTHER" id="PTHR46344">
    <property type="entry name" value="OS02G0202900 PROTEIN"/>
    <property type="match status" value="1"/>
</dbReference>
<dbReference type="STRING" id="1144275.COCOR_05139"/>
<dbReference type="InterPro" id="IPR006652">
    <property type="entry name" value="Kelch_1"/>
</dbReference>
<dbReference type="SMART" id="SM00089">
    <property type="entry name" value="PKD"/>
    <property type="match status" value="2"/>
</dbReference>
<reference evidence="5 6" key="1">
    <citation type="journal article" date="2012" name="J. Bacteriol.">
        <title>Complete Genome Sequence of the Fruiting Myxobacterium Corallococcus coralloides DSM 2259.</title>
        <authorList>
            <person name="Huntley S."/>
            <person name="Zhang Y."/>
            <person name="Treuner-Lange A."/>
            <person name="Kneip S."/>
            <person name="Sensen C.W."/>
            <person name="Sogaard-Andersen L."/>
        </authorList>
    </citation>
    <scope>NUCLEOTIDE SEQUENCE [LARGE SCALE GENOMIC DNA]</scope>
    <source>
        <strain evidence="6">ATCC 25202 / DSM 2259 / NBRC 100086 / M2</strain>
    </source>
</reference>
<dbReference type="eggNOG" id="COG3055">
    <property type="taxonomic scope" value="Bacteria"/>
</dbReference>
<dbReference type="Pfam" id="PF01344">
    <property type="entry name" value="Kelch_1"/>
    <property type="match status" value="2"/>
</dbReference>
<evidence type="ECO:0000256" key="3">
    <source>
        <dbReference type="SAM" id="SignalP"/>
    </source>
</evidence>
<dbReference type="InterPro" id="IPR015915">
    <property type="entry name" value="Kelch-typ_b-propeller"/>
</dbReference>
<dbReference type="InParanoid" id="H8MSP2"/>
<dbReference type="AlphaFoldDB" id="H8MSP2"/>
<feature type="domain" description="PKD/Chitinase" evidence="4">
    <location>
        <begin position="139"/>
        <end position="224"/>
    </location>
</feature>
<feature type="chain" id="PRO_5003614552" description="PKD/Chitinase domain-containing protein" evidence="3">
    <location>
        <begin position="22"/>
        <end position="790"/>
    </location>
</feature>